<reference evidence="2 3" key="1">
    <citation type="journal article" date="2024" name="G3 (Bethesda)">
        <title>Genome assembly of Hibiscus sabdariffa L. provides insights into metabolisms of medicinal natural products.</title>
        <authorList>
            <person name="Kim T."/>
        </authorList>
    </citation>
    <scope>NUCLEOTIDE SEQUENCE [LARGE SCALE GENOMIC DNA]</scope>
    <source>
        <strain evidence="2">TK-2024</strain>
        <tissue evidence="2">Old leaves</tissue>
    </source>
</reference>
<evidence type="ECO:0000256" key="1">
    <source>
        <dbReference type="SAM" id="MobiDB-lite"/>
    </source>
</evidence>
<dbReference type="Proteomes" id="UP001396334">
    <property type="component" value="Unassembled WGS sequence"/>
</dbReference>
<evidence type="ECO:0000313" key="2">
    <source>
        <dbReference type="EMBL" id="KAK9026640.1"/>
    </source>
</evidence>
<proteinExistence type="predicted"/>
<feature type="compositionally biased region" description="Basic and acidic residues" evidence="1">
    <location>
        <begin position="41"/>
        <end position="70"/>
    </location>
</feature>
<protein>
    <submittedName>
        <fullName evidence="2">Uncharacterized protein</fullName>
    </submittedName>
</protein>
<gene>
    <name evidence="2" type="ORF">V6N11_039475</name>
</gene>
<organism evidence="2 3">
    <name type="scientific">Hibiscus sabdariffa</name>
    <name type="common">roselle</name>
    <dbReference type="NCBI Taxonomy" id="183260"/>
    <lineage>
        <taxon>Eukaryota</taxon>
        <taxon>Viridiplantae</taxon>
        <taxon>Streptophyta</taxon>
        <taxon>Embryophyta</taxon>
        <taxon>Tracheophyta</taxon>
        <taxon>Spermatophyta</taxon>
        <taxon>Magnoliopsida</taxon>
        <taxon>eudicotyledons</taxon>
        <taxon>Gunneridae</taxon>
        <taxon>Pentapetalae</taxon>
        <taxon>rosids</taxon>
        <taxon>malvids</taxon>
        <taxon>Malvales</taxon>
        <taxon>Malvaceae</taxon>
        <taxon>Malvoideae</taxon>
        <taxon>Hibiscus</taxon>
    </lineage>
</organism>
<keyword evidence="3" id="KW-1185">Reference proteome</keyword>
<name>A0ABR2SN52_9ROSI</name>
<sequence length="216" mass="24645">MKLLQQSNPWEERDQVIKANFNEMLPQSSLKFPAFPQDLLKPTETKMPEQQHAHPTAEHATDPPQDKPLETDSASSSPTPPDATPQHQTPPAQRRKGKEPTNTPAMPTVEVDSEETATLEEEEPQRTPTPPVATTPVRRRTKRTAQRVLIRCWRGRSTNDHTTNPSDKHKTKSHQESSESHHQIDQQILLEEGGWWSVFCAGKMKCWRQSNKEKKL</sequence>
<evidence type="ECO:0000313" key="3">
    <source>
        <dbReference type="Proteomes" id="UP001396334"/>
    </source>
</evidence>
<comment type="caution">
    <text evidence="2">The sequence shown here is derived from an EMBL/GenBank/DDBJ whole genome shotgun (WGS) entry which is preliminary data.</text>
</comment>
<feature type="compositionally biased region" description="Basic and acidic residues" evidence="1">
    <location>
        <begin position="173"/>
        <end position="184"/>
    </location>
</feature>
<dbReference type="EMBL" id="JBBPBN010000013">
    <property type="protein sequence ID" value="KAK9026640.1"/>
    <property type="molecule type" value="Genomic_DNA"/>
</dbReference>
<feature type="compositionally biased region" description="Acidic residues" evidence="1">
    <location>
        <begin position="111"/>
        <end position="123"/>
    </location>
</feature>
<accession>A0ABR2SN52</accession>
<feature type="region of interest" description="Disordered" evidence="1">
    <location>
        <begin position="32"/>
        <end position="185"/>
    </location>
</feature>